<sequence length="243" mass="28557">MSYLHSHNILHRDLKPEIIYVDDLFFQKLTGFHLSKELPANTEICNEIKGTPIYLSPEVYTMKEYSKASDVYAFSLVMDEIITNKKPLKNLTNSSMILKEVVQNKKRPEFDENIPECFKNLIEKCWSDDPNDRPTFEEIIHTLRTDSNFFTSTVNPSDYHKNIGMIDESNTTFTPEAKLTYEDITKMKLNEFHKNGKIQSFRFSVLGIYETEINNITPDFEEIEGYKSKRLIWYTMQVEDSIY</sequence>
<dbReference type="InterPro" id="IPR000719">
    <property type="entry name" value="Prot_kinase_dom"/>
</dbReference>
<feature type="domain" description="Protein kinase" evidence="1">
    <location>
        <begin position="1"/>
        <end position="150"/>
    </location>
</feature>
<gene>
    <name evidence="2" type="ORF">M9Y10_003378</name>
</gene>
<dbReference type="InterPro" id="IPR053215">
    <property type="entry name" value="TKL_Ser/Thr_kinase"/>
</dbReference>
<proteinExistence type="predicted"/>
<reference evidence="2 3" key="1">
    <citation type="submission" date="2024-04" db="EMBL/GenBank/DDBJ databases">
        <title>Tritrichomonas musculus Genome.</title>
        <authorList>
            <person name="Alves-Ferreira E."/>
            <person name="Grigg M."/>
            <person name="Lorenzi H."/>
            <person name="Galac M."/>
        </authorList>
    </citation>
    <scope>NUCLEOTIDE SEQUENCE [LARGE SCALE GENOMIC DNA]</scope>
    <source>
        <strain evidence="2 3">EAF2021</strain>
    </source>
</reference>
<evidence type="ECO:0000313" key="3">
    <source>
        <dbReference type="Proteomes" id="UP001470230"/>
    </source>
</evidence>
<dbReference type="PROSITE" id="PS50011">
    <property type="entry name" value="PROTEIN_KINASE_DOM"/>
    <property type="match status" value="1"/>
</dbReference>
<dbReference type="PANTHER" id="PTHR45756:SF1">
    <property type="entry name" value="PROTEIN KINASE DOMAIN CONTAINING PROTEIN"/>
    <property type="match status" value="1"/>
</dbReference>
<dbReference type="EMBL" id="JAPFFF010000010">
    <property type="protein sequence ID" value="KAK8880693.1"/>
    <property type="molecule type" value="Genomic_DNA"/>
</dbReference>
<evidence type="ECO:0000313" key="2">
    <source>
        <dbReference type="EMBL" id="KAK8880693.1"/>
    </source>
</evidence>
<dbReference type="PANTHER" id="PTHR45756">
    <property type="entry name" value="PALMITOYLTRANSFERASE"/>
    <property type="match status" value="1"/>
</dbReference>
<dbReference type="Proteomes" id="UP001470230">
    <property type="component" value="Unassembled WGS sequence"/>
</dbReference>
<dbReference type="Pfam" id="PF00069">
    <property type="entry name" value="Pkinase"/>
    <property type="match status" value="1"/>
</dbReference>
<dbReference type="Gene3D" id="1.10.510.10">
    <property type="entry name" value="Transferase(Phosphotransferase) domain 1"/>
    <property type="match status" value="1"/>
</dbReference>
<evidence type="ECO:0000259" key="1">
    <source>
        <dbReference type="PROSITE" id="PS50011"/>
    </source>
</evidence>
<accession>A0ABR2JPZ1</accession>
<dbReference type="InterPro" id="IPR011009">
    <property type="entry name" value="Kinase-like_dom_sf"/>
</dbReference>
<dbReference type="SUPFAM" id="SSF56112">
    <property type="entry name" value="Protein kinase-like (PK-like)"/>
    <property type="match status" value="1"/>
</dbReference>
<protein>
    <recommendedName>
        <fullName evidence="1">Protein kinase domain-containing protein</fullName>
    </recommendedName>
</protein>
<keyword evidence="3" id="KW-1185">Reference proteome</keyword>
<organism evidence="2 3">
    <name type="scientific">Tritrichomonas musculus</name>
    <dbReference type="NCBI Taxonomy" id="1915356"/>
    <lineage>
        <taxon>Eukaryota</taxon>
        <taxon>Metamonada</taxon>
        <taxon>Parabasalia</taxon>
        <taxon>Tritrichomonadida</taxon>
        <taxon>Tritrichomonadidae</taxon>
        <taxon>Tritrichomonas</taxon>
    </lineage>
</organism>
<name>A0ABR2JPZ1_9EUKA</name>
<comment type="caution">
    <text evidence="2">The sequence shown here is derived from an EMBL/GenBank/DDBJ whole genome shotgun (WGS) entry which is preliminary data.</text>
</comment>